<organism evidence="1 2">
    <name type="scientific">Chlamydia trachomatis serovar A (strain A2497)</name>
    <dbReference type="NCBI Taxonomy" id="580047"/>
    <lineage>
        <taxon>Bacteria</taxon>
        <taxon>Pseudomonadati</taxon>
        <taxon>Chlamydiota</taxon>
        <taxon>Chlamydiia</taxon>
        <taxon>Chlamydiales</taxon>
        <taxon>Chlamydiaceae</taxon>
        <taxon>Chlamydia/Chlamydophila group</taxon>
        <taxon>Chlamydia</taxon>
    </lineage>
</organism>
<dbReference type="AlphaFoldDB" id="G4NNY9"/>
<proteinExistence type="predicted"/>
<protein>
    <submittedName>
        <fullName evidence="1">Uncharacterized protein</fullName>
    </submittedName>
</protein>
<sequence>MKKSASRTLKKRKEIIENKNLVRNCLTFYYLLMQNVA</sequence>
<dbReference type="KEGG" id="cra:CTO_0173"/>
<gene>
    <name evidence="1" type="ordered locus">CTO_0173</name>
</gene>
<evidence type="ECO:0000313" key="1">
    <source>
        <dbReference type="EMBL" id="AEP34844.1"/>
    </source>
</evidence>
<dbReference type="Proteomes" id="UP000009287">
    <property type="component" value="Chromosome"/>
</dbReference>
<dbReference type="EMBL" id="CP002401">
    <property type="protein sequence ID" value="AEP34844.1"/>
    <property type="molecule type" value="Genomic_DNA"/>
</dbReference>
<accession>G4NNY9</accession>
<evidence type="ECO:0000313" key="2">
    <source>
        <dbReference type="Proteomes" id="UP000009287"/>
    </source>
</evidence>
<name>G4NNY9_CHLT4</name>
<reference evidence="1 2" key="1">
    <citation type="journal article" date="2011" name="J. Exp. Med.">
        <title>A live-attenuated chlamydial vaccine protects against trachoma in nonhuman primates.</title>
        <authorList>
            <person name="Kari L."/>
            <person name="Whitmire W.M."/>
            <person name="Olivares-Zavaleta N."/>
            <person name="Goheen M.M."/>
            <person name="Taylor L.D."/>
            <person name="Carlson J.H."/>
            <person name="Sturdevant G.L."/>
            <person name="Lu C."/>
            <person name="Bakios L.E."/>
            <person name="Randall L.B."/>
            <person name="Parnell M.J."/>
            <person name="Zhong G."/>
            <person name="Caldwell H.D."/>
        </authorList>
    </citation>
    <scope>NUCLEOTIDE SEQUENCE [LARGE SCALE GENOMIC DNA]</scope>
    <source>
        <strain evidence="1 2">A2497</strain>
    </source>
</reference>